<gene>
    <name evidence="7" type="ORF">CCE28_18530</name>
</gene>
<evidence type="ECO:0000313" key="7">
    <source>
        <dbReference type="EMBL" id="PAB57659.1"/>
    </source>
</evidence>
<keyword evidence="2" id="KW-1003">Cell membrane</keyword>
<protein>
    <recommendedName>
        <fullName evidence="9">CidA/LrgA family protein</fullName>
    </recommendedName>
</protein>
<evidence type="ECO:0000313" key="8">
    <source>
        <dbReference type="Proteomes" id="UP000216024"/>
    </source>
</evidence>
<feature type="transmembrane region" description="Helical" evidence="6">
    <location>
        <begin position="26"/>
        <end position="47"/>
    </location>
</feature>
<accession>A0A267MDM8</accession>
<keyword evidence="8" id="KW-1185">Reference proteome</keyword>
<dbReference type="InterPro" id="IPR005538">
    <property type="entry name" value="LrgA/CidA"/>
</dbReference>
<dbReference type="EMBL" id="NIBG01000024">
    <property type="protein sequence ID" value="PAB57659.1"/>
    <property type="molecule type" value="Genomic_DNA"/>
</dbReference>
<keyword evidence="5 6" id="KW-0472">Membrane</keyword>
<dbReference type="GO" id="GO:0005886">
    <property type="term" value="C:plasma membrane"/>
    <property type="evidence" value="ECO:0007669"/>
    <property type="project" value="UniProtKB-SubCell"/>
</dbReference>
<dbReference type="RefSeq" id="WP_095135227.1">
    <property type="nucleotide sequence ID" value="NZ_NIBG01000024.1"/>
</dbReference>
<feature type="transmembrane region" description="Helical" evidence="6">
    <location>
        <begin position="85"/>
        <end position="107"/>
    </location>
</feature>
<evidence type="ECO:0000256" key="5">
    <source>
        <dbReference type="ARBA" id="ARBA00023136"/>
    </source>
</evidence>
<feature type="transmembrane region" description="Helical" evidence="6">
    <location>
        <begin position="59"/>
        <end position="79"/>
    </location>
</feature>
<reference evidence="7 8" key="1">
    <citation type="submission" date="2017-06" db="EMBL/GenBank/DDBJ databases">
        <title>Draft genome sequence of anaerobic fermentative bacterium Anaeromicrobium sediminis DY2726D isolated from West Pacific Ocean sediments.</title>
        <authorList>
            <person name="Zeng X."/>
        </authorList>
    </citation>
    <scope>NUCLEOTIDE SEQUENCE [LARGE SCALE GENOMIC DNA]</scope>
    <source>
        <strain evidence="7 8">DY2726D</strain>
    </source>
</reference>
<evidence type="ECO:0000256" key="2">
    <source>
        <dbReference type="ARBA" id="ARBA00022475"/>
    </source>
</evidence>
<dbReference type="PANTHER" id="PTHR33931">
    <property type="entry name" value="HOLIN-LIKE PROTEIN CIDA-RELATED"/>
    <property type="match status" value="1"/>
</dbReference>
<comment type="caution">
    <text evidence="7">The sequence shown here is derived from an EMBL/GenBank/DDBJ whole genome shotgun (WGS) entry which is preliminary data.</text>
</comment>
<organism evidence="7 8">
    <name type="scientific">Anaeromicrobium sediminis</name>
    <dbReference type="NCBI Taxonomy" id="1478221"/>
    <lineage>
        <taxon>Bacteria</taxon>
        <taxon>Bacillati</taxon>
        <taxon>Bacillota</taxon>
        <taxon>Clostridia</taxon>
        <taxon>Peptostreptococcales</taxon>
        <taxon>Thermotaleaceae</taxon>
        <taxon>Anaeromicrobium</taxon>
    </lineage>
</organism>
<keyword evidence="3 6" id="KW-0812">Transmembrane</keyword>
<evidence type="ECO:0000256" key="6">
    <source>
        <dbReference type="SAM" id="Phobius"/>
    </source>
</evidence>
<evidence type="ECO:0000256" key="1">
    <source>
        <dbReference type="ARBA" id="ARBA00004651"/>
    </source>
</evidence>
<dbReference type="Pfam" id="PF03788">
    <property type="entry name" value="LrgA"/>
    <property type="match status" value="1"/>
</dbReference>
<evidence type="ECO:0008006" key="9">
    <source>
        <dbReference type="Google" id="ProtNLM"/>
    </source>
</evidence>
<dbReference type="Proteomes" id="UP000216024">
    <property type="component" value="Unassembled WGS sequence"/>
</dbReference>
<proteinExistence type="predicted"/>
<dbReference type="OrthoDB" id="3176438at2"/>
<sequence length="117" mass="13032">MELINQFFIIFTMLFAGEFISKTFSIPIPGNVIGMVLLTICLVTKVIKIKQVEKAANLLLNNLAVFFICPAVGIIMYLHMIKLEFMAIMVPTIISIIIGLVVTGKVVQYIVTRKEGI</sequence>
<comment type="subcellular location">
    <subcellularLocation>
        <location evidence="1">Cell membrane</location>
        <topology evidence="1">Multi-pass membrane protein</topology>
    </subcellularLocation>
</comment>
<dbReference type="PANTHER" id="PTHR33931:SF2">
    <property type="entry name" value="HOLIN-LIKE PROTEIN CIDA"/>
    <property type="match status" value="1"/>
</dbReference>
<name>A0A267MDM8_9FIRM</name>
<keyword evidence="4 6" id="KW-1133">Transmembrane helix</keyword>
<dbReference type="AlphaFoldDB" id="A0A267MDM8"/>
<evidence type="ECO:0000256" key="4">
    <source>
        <dbReference type="ARBA" id="ARBA00022989"/>
    </source>
</evidence>
<evidence type="ECO:0000256" key="3">
    <source>
        <dbReference type="ARBA" id="ARBA00022692"/>
    </source>
</evidence>